<evidence type="ECO:0008006" key="5">
    <source>
        <dbReference type="Google" id="ProtNLM"/>
    </source>
</evidence>
<evidence type="ECO:0000256" key="1">
    <source>
        <dbReference type="SAM" id="Phobius"/>
    </source>
</evidence>
<feature type="signal peptide" evidence="2">
    <location>
        <begin position="1"/>
        <end position="21"/>
    </location>
</feature>
<protein>
    <recommendedName>
        <fullName evidence="5">Cation diffusion facilitator family transporter</fullName>
    </recommendedName>
</protein>
<proteinExistence type="predicted"/>
<feature type="transmembrane region" description="Helical" evidence="1">
    <location>
        <begin position="57"/>
        <end position="79"/>
    </location>
</feature>
<evidence type="ECO:0000313" key="3">
    <source>
        <dbReference type="EMBL" id="GAA2325700.1"/>
    </source>
</evidence>
<keyword evidence="1" id="KW-1133">Transmembrane helix</keyword>
<dbReference type="RefSeq" id="WP_344610062.1">
    <property type="nucleotide sequence ID" value="NZ_BAAARV010000001.1"/>
</dbReference>
<keyword evidence="1" id="KW-0472">Membrane</keyword>
<feature type="chain" id="PRO_5045311042" description="Cation diffusion facilitator family transporter" evidence="2">
    <location>
        <begin position="22"/>
        <end position="278"/>
    </location>
</feature>
<comment type="caution">
    <text evidence="3">The sequence shown here is derived from an EMBL/GenBank/DDBJ whole genome shotgun (WGS) entry which is preliminary data.</text>
</comment>
<dbReference type="Proteomes" id="UP001501444">
    <property type="component" value="Unassembled WGS sequence"/>
</dbReference>
<keyword evidence="4" id="KW-1185">Reference proteome</keyword>
<dbReference type="EMBL" id="BAAARV010000001">
    <property type="protein sequence ID" value="GAA2325700.1"/>
    <property type="molecule type" value="Genomic_DNA"/>
</dbReference>
<reference evidence="3 4" key="1">
    <citation type="journal article" date="2019" name="Int. J. Syst. Evol. Microbiol.">
        <title>The Global Catalogue of Microorganisms (GCM) 10K type strain sequencing project: providing services to taxonomists for standard genome sequencing and annotation.</title>
        <authorList>
            <consortium name="The Broad Institute Genomics Platform"/>
            <consortium name="The Broad Institute Genome Sequencing Center for Infectious Disease"/>
            <person name="Wu L."/>
            <person name="Ma J."/>
        </authorList>
    </citation>
    <scope>NUCLEOTIDE SEQUENCE [LARGE SCALE GENOMIC DNA]</scope>
    <source>
        <strain evidence="3 4">JCM 3272</strain>
    </source>
</reference>
<name>A0ABN3FAE5_9ACTN</name>
<gene>
    <name evidence="3" type="ORF">GCM10010170_000110</name>
</gene>
<organism evidence="3 4">
    <name type="scientific">Dactylosporangium salmoneum</name>
    <dbReference type="NCBI Taxonomy" id="53361"/>
    <lineage>
        <taxon>Bacteria</taxon>
        <taxon>Bacillati</taxon>
        <taxon>Actinomycetota</taxon>
        <taxon>Actinomycetes</taxon>
        <taxon>Micromonosporales</taxon>
        <taxon>Micromonosporaceae</taxon>
        <taxon>Dactylosporangium</taxon>
    </lineage>
</organism>
<keyword evidence="2" id="KW-0732">Signal</keyword>
<feature type="transmembrane region" description="Helical" evidence="1">
    <location>
        <begin position="138"/>
        <end position="161"/>
    </location>
</feature>
<keyword evidence="1" id="KW-0812">Transmembrane</keyword>
<evidence type="ECO:0000313" key="4">
    <source>
        <dbReference type="Proteomes" id="UP001501444"/>
    </source>
</evidence>
<sequence>MSIGCGAAATVLLAAAYAATAATMVAAVVALAVAGPVTQLPRPVVPAAARPARRDRLLLPLMASVAASTLAALSVVWAAVTPEGPIPCVGPSGPARLELAAAFAVQAVAAVVVLRAADRERGRASWRAYLRHNPRIRASLTAVLHLAAPAATLAVLAGVAACELSHTRLLDTIAAATVAAVIAGVDLLLAVRLVGLAVLSPARTADTNGIELALLAADIRSVAHLHVVHLAHDELMVTARVGLPAGADVAVTLHRARAHIQDFVPAARHIYLQPESSD</sequence>
<accession>A0ABN3FAE5</accession>
<feature type="transmembrane region" description="Helical" evidence="1">
    <location>
        <begin position="173"/>
        <end position="194"/>
    </location>
</feature>
<feature type="transmembrane region" description="Helical" evidence="1">
    <location>
        <begin position="99"/>
        <end position="117"/>
    </location>
</feature>
<evidence type="ECO:0000256" key="2">
    <source>
        <dbReference type="SAM" id="SignalP"/>
    </source>
</evidence>